<dbReference type="PANTHER" id="PTHR46630">
    <property type="entry name" value="TETRATRICOPEPTIDE REPEAT PROTEIN 29"/>
    <property type="match status" value="1"/>
</dbReference>
<dbReference type="InterPro" id="IPR051476">
    <property type="entry name" value="Bac_ResReg_Asp_Phosphatase"/>
</dbReference>
<accession>A0A841G5J6</accession>
<keyword evidence="6" id="KW-0472">Membrane</keyword>
<evidence type="ECO:0000256" key="1">
    <source>
        <dbReference type="ARBA" id="ARBA00004496"/>
    </source>
</evidence>
<proteinExistence type="inferred from homology"/>
<name>A0A841G5J6_9GAMM</name>
<evidence type="ECO:0000256" key="4">
    <source>
        <dbReference type="ARBA" id="ARBA00022803"/>
    </source>
</evidence>
<evidence type="ECO:0000256" key="2">
    <source>
        <dbReference type="ARBA" id="ARBA00022490"/>
    </source>
</evidence>
<evidence type="ECO:0000256" key="6">
    <source>
        <dbReference type="SAM" id="Phobius"/>
    </source>
</evidence>
<comment type="caution">
    <text evidence="7">The sequence shown here is derived from an EMBL/GenBank/DDBJ whole genome shotgun (WGS) entry which is preliminary data.</text>
</comment>
<organism evidence="7 8">
    <name type="scientific">Tolumonas osonensis</name>
    <dbReference type="NCBI Taxonomy" id="675874"/>
    <lineage>
        <taxon>Bacteria</taxon>
        <taxon>Pseudomonadati</taxon>
        <taxon>Pseudomonadota</taxon>
        <taxon>Gammaproteobacteria</taxon>
        <taxon>Aeromonadales</taxon>
        <taxon>Aeromonadaceae</taxon>
        <taxon>Tolumonas</taxon>
    </lineage>
</organism>
<gene>
    <name evidence="7" type="ORF">HNR75_000269</name>
</gene>
<dbReference type="Pfam" id="PF13181">
    <property type="entry name" value="TPR_8"/>
    <property type="match status" value="1"/>
</dbReference>
<dbReference type="Pfam" id="PF13424">
    <property type="entry name" value="TPR_12"/>
    <property type="match status" value="1"/>
</dbReference>
<comment type="similarity">
    <text evidence="5">Belongs to the Rap family.</text>
</comment>
<reference evidence="7 8" key="1">
    <citation type="submission" date="2020-08" db="EMBL/GenBank/DDBJ databases">
        <title>Genomic Encyclopedia of Type Strains, Phase IV (KMG-IV): sequencing the most valuable type-strain genomes for metagenomic binning, comparative biology and taxonomic classification.</title>
        <authorList>
            <person name="Goeker M."/>
        </authorList>
    </citation>
    <scope>NUCLEOTIDE SEQUENCE [LARGE SCALE GENOMIC DNA]</scope>
    <source>
        <strain evidence="7 8">DSM 22975</strain>
    </source>
</reference>
<keyword evidence="4" id="KW-0802">TPR repeat</keyword>
<dbReference type="GO" id="GO:0005737">
    <property type="term" value="C:cytoplasm"/>
    <property type="evidence" value="ECO:0007669"/>
    <property type="project" value="UniProtKB-SubCell"/>
</dbReference>
<dbReference type="Proteomes" id="UP000585721">
    <property type="component" value="Unassembled WGS sequence"/>
</dbReference>
<keyword evidence="2" id="KW-0963">Cytoplasm</keyword>
<keyword evidence="3" id="KW-0677">Repeat</keyword>
<comment type="subcellular location">
    <subcellularLocation>
        <location evidence="1">Cytoplasm</location>
    </subcellularLocation>
</comment>
<keyword evidence="6" id="KW-0812">Transmembrane</keyword>
<dbReference type="PANTHER" id="PTHR46630:SF1">
    <property type="entry name" value="TETRATRICOPEPTIDE REPEAT PROTEIN 29"/>
    <property type="match status" value="1"/>
</dbReference>
<dbReference type="AlphaFoldDB" id="A0A841G5J6"/>
<dbReference type="InterPro" id="IPR019734">
    <property type="entry name" value="TPR_rpt"/>
</dbReference>
<keyword evidence="6" id="KW-1133">Transmembrane helix</keyword>
<evidence type="ECO:0000313" key="8">
    <source>
        <dbReference type="Proteomes" id="UP000585721"/>
    </source>
</evidence>
<dbReference type="SUPFAM" id="SSF48452">
    <property type="entry name" value="TPR-like"/>
    <property type="match status" value="2"/>
</dbReference>
<dbReference type="RefSeq" id="WP_188025216.1">
    <property type="nucleotide sequence ID" value="NZ_JACHGR010000001.1"/>
</dbReference>
<dbReference type="EMBL" id="JACHGR010000001">
    <property type="protein sequence ID" value="MBB6054404.1"/>
    <property type="molecule type" value="Genomic_DNA"/>
</dbReference>
<dbReference type="InterPro" id="IPR011990">
    <property type="entry name" value="TPR-like_helical_dom_sf"/>
</dbReference>
<sequence length="751" mass="85523">MTLLPLVFLLNGLSVPVPELDPADLSESLQQAQQIAVSNPEHCIQLTEPMQQLQDNPLLPGRNNRSSSSERLRDRMLLRNSRQQIQSLLISGSCYALQERFTEALNALTEAEQLANRQHFDDLAGISLYRQIIILGLDFNKPILAHHASRRLNVLLQNDSLSNSALPVYVGLLNSALAIHRQLPELAKEMLSQVRTLLVTSPNPQLAAWADMLEGDLLHLTGQDEHSLLSYHETLEQAAKNYQLTLQLQLTTRISQLFTQKDDLANAIRYAEQALELTQQLGNESWQADAIIHLAQLKREARDTNLALALLLNASGVYQHSTRPQDLARLHLEIGKTYQQLHRYNEAQAYLTAAYELFQRQHLPYYERLSLLSLAELYTQQEDPGRAIVLLEQMLNTPIPEQKSLETELYRLLSIAYENSQQFDKALLNYKLFTNSQHESTTTEEPPQSDFFANYTRLDQSQRLQELDNEKHRLDSALDWYFKVGITAALIMTILGIALLWHIRKLRLFRQEKQTMQQLIDYDPITNMGTSLLLQKELSRQSKTPWQPDALHSMPPATVMLLFRACGLTDLECRVGLKKAQSILRQVSHSIRQRMPEQSQYFLLSDRLLLCTIPESAIDQHNEIIVRIENRLGVIMRKYGLNERVICGKVQYPFLSKSVNALKPVQTLEVCGIALAGAMQLADKLGKNVWVELFAIDYQQAAFFNGELRTKTIEAITKGLVKVSCSEKNVSIDWNALLVPSQNREQQANKT</sequence>
<evidence type="ECO:0000256" key="3">
    <source>
        <dbReference type="ARBA" id="ARBA00022737"/>
    </source>
</evidence>
<dbReference type="SMART" id="SM00028">
    <property type="entry name" value="TPR"/>
    <property type="match status" value="4"/>
</dbReference>
<protein>
    <submittedName>
        <fullName evidence="7">Tetratricopeptide (TPR) repeat protein</fullName>
    </submittedName>
</protein>
<feature type="transmembrane region" description="Helical" evidence="6">
    <location>
        <begin position="480"/>
        <end position="503"/>
    </location>
</feature>
<evidence type="ECO:0000313" key="7">
    <source>
        <dbReference type="EMBL" id="MBB6054404.1"/>
    </source>
</evidence>
<dbReference type="Gene3D" id="1.25.40.10">
    <property type="entry name" value="Tetratricopeptide repeat domain"/>
    <property type="match status" value="1"/>
</dbReference>
<evidence type="ECO:0000256" key="5">
    <source>
        <dbReference type="ARBA" id="ARBA00038253"/>
    </source>
</evidence>
<keyword evidence="8" id="KW-1185">Reference proteome</keyword>